<protein>
    <submittedName>
        <fullName evidence="3">Glycosyltransferase involved in capsule biosynthesis</fullName>
    </submittedName>
</protein>
<dbReference type="InterPro" id="IPR029044">
    <property type="entry name" value="Nucleotide-diphossugar_trans"/>
</dbReference>
<name>A0ABS4GL82_9BACL</name>
<organism evidence="3 4">
    <name type="scientific">Ammoniphilus resinae</name>
    <dbReference type="NCBI Taxonomy" id="861532"/>
    <lineage>
        <taxon>Bacteria</taxon>
        <taxon>Bacillati</taxon>
        <taxon>Bacillota</taxon>
        <taxon>Bacilli</taxon>
        <taxon>Bacillales</taxon>
        <taxon>Paenibacillaceae</taxon>
        <taxon>Aneurinibacillus group</taxon>
        <taxon>Ammoniphilus</taxon>
    </lineage>
</organism>
<dbReference type="EMBL" id="JAGGKT010000002">
    <property type="protein sequence ID" value="MBP1930897.1"/>
    <property type="molecule type" value="Genomic_DNA"/>
</dbReference>
<keyword evidence="1" id="KW-0808">Transferase</keyword>
<reference evidence="3 4" key="1">
    <citation type="submission" date="2021-03" db="EMBL/GenBank/DDBJ databases">
        <title>Genomic Encyclopedia of Type Strains, Phase IV (KMG-IV): sequencing the most valuable type-strain genomes for metagenomic binning, comparative biology and taxonomic classification.</title>
        <authorList>
            <person name="Goeker M."/>
        </authorList>
    </citation>
    <scope>NUCLEOTIDE SEQUENCE [LARGE SCALE GENOMIC DNA]</scope>
    <source>
        <strain evidence="3 4">DSM 24738</strain>
    </source>
</reference>
<dbReference type="InterPro" id="IPR027791">
    <property type="entry name" value="Galactosyl_T_C"/>
</dbReference>
<evidence type="ECO:0000313" key="3">
    <source>
        <dbReference type="EMBL" id="MBP1930897.1"/>
    </source>
</evidence>
<comment type="caution">
    <text evidence="3">The sequence shown here is derived from an EMBL/GenBank/DDBJ whole genome shotgun (WGS) entry which is preliminary data.</text>
</comment>
<keyword evidence="4" id="KW-1185">Reference proteome</keyword>
<evidence type="ECO:0000313" key="4">
    <source>
        <dbReference type="Proteomes" id="UP001519343"/>
    </source>
</evidence>
<dbReference type="Pfam" id="PF02709">
    <property type="entry name" value="Glyco_transf_7C"/>
    <property type="match status" value="1"/>
</dbReference>
<feature type="domain" description="Galactosyltransferase C-terminal" evidence="2">
    <location>
        <begin position="137"/>
        <end position="188"/>
    </location>
</feature>
<accession>A0ABS4GL82</accession>
<evidence type="ECO:0000259" key="2">
    <source>
        <dbReference type="Pfam" id="PF02709"/>
    </source>
</evidence>
<sequence length="240" mass="28195">MFENVSFLFPYKPDRGIRDTNFKWIKKFYKKTYPKAEICVGINNEKLFNRSQAINLAAKQATREIFVIVDADIFCDPSVLKESIKLLKKAPWVIPYRYIIRIAEENSRKLLKTAPGWPLEITDFEKIDTTKYTFDWVGHINIIPRKYFMAVGGFDERFCGWGGEDDAFSCAVNTLCGPYKRLEHSIHHLWHPVVGYENNPNGDTNKKLREFYYQANNDKVKMKRVIKHAASIFNQRKKKR</sequence>
<proteinExistence type="predicted"/>
<dbReference type="Gene3D" id="3.90.550.10">
    <property type="entry name" value="Spore Coat Polysaccharide Biosynthesis Protein SpsA, Chain A"/>
    <property type="match status" value="1"/>
</dbReference>
<evidence type="ECO:0000256" key="1">
    <source>
        <dbReference type="ARBA" id="ARBA00022679"/>
    </source>
</evidence>
<dbReference type="RefSeq" id="WP_209809012.1">
    <property type="nucleotide sequence ID" value="NZ_JAGGKT010000002.1"/>
</dbReference>
<gene>
    <name evidence="3" type="ORF">J2Z37_000894</name>
</gene>
<dbReference type="Proteomes" id="UP001519343">
    <property type="component" value="Unassembled WGS sequence"/>
</dbReference>
<dbReference type="SUPFAM" id="SSF53448">
    <property type="entry name" value="Nucleotide-diphospho-sugar transferases"/>
    <property type="match status" value="1"/>
</dbReference>